<dbReference type="EMBL" id="JBJHZX010000039">
    <property type="protein sequence ID" value="MFL0197867.1"/>
    <property type="molecule type" value="Genomic_DNA"/>
</dbReference>
<evidence type="ECO:0000313" key="2">
    <source>
        <dbReference type="Proteomes" id="UP001623660"/>
    </source>
</evidence>
<accession>A0ABW8SQ80</accession>
<keyword evidence="2" id="KW-1185">Reference proteome</keyword>
<dbReference type="InterPro" id="IPR011006">
    <property type="entry name" value="CheY-like_superfamily"/>
</dbReference>
<evidence type="ECO:0000313" key="1">
    <source>
        <dbReference type="EMBL" id="MFL0197867.1"/>
    </source>
</evidence>
<sequence>MQDVTIYDKSGIVAGQIMEMNLWEEHLDFNVNEEILKDDSSLIKDLQRTRPDVFIMIMDNSDMCKPNGIKKISDNLSGIHTILIGYDSEYQTVREYFLNGVFDYLVHPIDLKMLKNSVLRVYAQYDLSYVVNNLQLKVDALIDNIFLGGGHEEYIITNIINQIYMDWKRDPINCQIISDKAKKHIYEILIERKPWLEKFLYKNDFTYYFGFSLKTENEIINKWTRCFKEASGHGYKISDD</sequence>
<dbReference type="Gene3D" id="3.40.50.2300">
    <property type="match status" value="1"/>
</dbReference>
<name>A0ABW8SQ80_9CLOT</name>
<proteinExistence type="predicted"/>
<dbReference type="SUPFAM" id="SSF52172">
    <property type="entry name" value="CheY-like"/>
    <property type="match status" value="1"/>
</dbReference>
<reference evidence="1 2" key="1">
    <citation type="submission" date="2024-11" db="EMBL/GenBank/DDBJ databases">
        <authorList>
            <person name="Heng Y.C."/>
            <person name="Lim A.C.H."/>
            <person name="Lee J.K.Y."/>
            <person name="Kittelmann S."/>
        </authorList>
    </citation>
    <scope>NUCLEOTIDE SEQUENCE [LARGE SCALE GENOMIC DNA]</scope>
    <source>
        <strain evidence="1 2">WILCCON 0269</strain>
    </source>
</reference>
<dbReference type="Proteomes" id="UP001623660">
    <property type="component" value="Unassembled WGS sequence"/>
</dbReference>
<evidence type="ECO:0008006" key="3">
    <source>
        <dbReference type="Google" id="ProtNLM"/>
    </source>
</evidence>
<comment type="caution">
    <text evidence="1">The sequence shown here is derived from an EMBL/GenBank/DDBJ whole genome shotgun (WGS) entry which is preliminary data.</text>
</comment>
<protein>
    <recommendedName>
        <fullName evidence="3">Stage 0 sporulation protein A homolog</fullName>
    </recommendedName>
</protein>
<gene>
    <name evidence="1" type="ORF">ACJDU8_20185</name>
</gene>
<organism evidence="1 2">
    <name type="scientific">Candidatus Clostridium eludens</name>
    <dbReference type="NCBI Taxonomy" id="3381663"/>
    <lineage>
        <taxon>Bacteria</taxon>
        <taxon>Bacillati</taxon>
        <taxon>Bacillota</taxon>
        <taxon>Clostridia</taxon>
        <taxon>Eubacteriales</taxon>
        <taxon>Clostridiaceae</taxon>
        <taxon>Clostridium</taxon>
    </lineage>
</organism>
<dbReference type="RefSeq" id="WP_406793971.1">
    <property type="nucleotide sequence ID" value="NZ_JBJHZX010000039.1"/>
</dbReference>